<keyword evidence="2" id="KW-0808">Transferase</keyword>
<organism evidence="2 3">
    <name type="scientific">Haloactinopolyspora alba</name>
    <dbReference type="NCBI Taxonomy" id="648780"/>
    <lineage>
        <taxon>Bacteria</taxon>
        <taxon>Bacillati</taxon>
        <taxon>Actinomycetota</taxon>
        <taxon>Actinomycetes</taxon>
        <taxon>Jiangellales</taxon>
        <taxon>Jiangellaceae</taxon>
        <taxon>Haloactinopolyspora</taxon>
    </lineage>
</organism>
<keyword evidence="3" id="KW-1185">Reference proteome</keyword>
<proteinExistence type="predicted"/>
<gene>
    <name evidence="2" type="ORF">CLV30_110146</name>
</gene>
<dbReference type="GO" id="GO:0016301">
    <property type="term" value="F:kinase activity"/>
    <property type="evidence" value="ECO:0007669"/>
    <property type="project" value="UniProtKB-KW"/>
</dbReference>
<dbReference type="AlphaFoldDB" id="A0A2P8DZ47"/>
<sequence>MELRILAAPREQQALLDLPWDMSLEQWPEWYLVALPRGISRHVVRFTRLNGQVYALKEIVQSYADREYQMLRDLSRLDVPSVQAVGVVSGREAPDGTALDAILVTRHLQFSLPYRALFARMMRRETVDRLIDALVVLIARLHLSGFFWGDCSLSNTLFRRDAGAFAAYLVDAETGELHDALSNGQRAHDLDTARTNIAGEMMDLLAAGQLDESVDPVATSNQVVKRYEALWSELTEWEAFDVTERWRIARRVERLNELGFDVDELDIVTDIGGRTIRVQPKVVDPGHHSRRLLRLTGIDAQENQARRLLNDLDTYAAVTDQQGEDEEIVANAWVMDCFEPVIRNIPRELRGKLEAPEIYHEVLEHRWYDSERLGHDVGLAEAARDYAETVLRHKPDELAILGGTAADPAETQPFRISWTDLQ</sequence>
<dbReference type="EMBL" id="PYGE01000010">
    <property type="protein sequence ID" value="PSL02493.1"/>
    <property type="molecule type" value="Genomic_DNA"/>
</dbReference>
<feature type="domain" description="DUF4032" evidence="1">
    <location>
        <begin position="230"/>
        <end position="391"/>
    </location>
</feature>
<reference evidence="2 3" key="1">
    <citation type="submission" date="2018-03" db="EMBL/GenBank/DDBJ databases">
        <title>Genomic Encyclopedia of Archaeal and Bacterial Type Strains, Phase II (KMG-II): from individual species to whole genera.</title>
        <authorList>
            <person name="Goeker M."/>
        </authorList>
    </citation>
    <scope>NUCLEOTIDE SEQUENCE [LARGE SCALE GENOMIC DNA]</scope>
    <source>
        <strain evidence="2 3">DSM 45211</strain>
    </source>
</reference>
<protein>
    <submittedName>
        <fullName evidence="2">Lipopolysaccharide kinase (Kdo/WaaP) family protein</fullName>
    </submittedName>
</protein>
<name>A0A2P8DZ47_9ACTN</name>
<dbReference type="OrthoDB" id="1550523at2"/>
<dbReference type="SUPFAM" id="SSF56112">
    <property type="entry name" value="Protein kinase-like (PK-like)"/>
    <property type="match status" value="1"/>
</dbReference>
<dbReference type="Proteomes" id="UP000243528">
    <property type="component" value="Unassembled WGS sequence"/>
</dbReference>
<dbReference type="InterPro" id="IPR025111">
    <property type="entry name" value="DUF4032"/>
</dbReference>
<accession>A0A2P8DZ47</accession>
<evidence type="ECO:0000313" key="3">
    <source>
        <dbReference type="Proteomes" id="UP000243528"/>
    </source>
</evidence>
<evidence type="ECO:0000259" key="1">
    <source>
        <dbReference type="Pfam" id="PF13224"/>
    </source>
</evidence>
<dbReference type="Pfam" id="PF13224">
    <property type="entry name" value="DUF4032"/>
    <property type="match status" value="1"/>
</dbReference>
<dbReference type="InterPro" id="IPR011009">
    <property type="entry name" value="Kinase-like_dom_sf"/>
</dbReference>
<evidence type="ECO:0000313" key="2">
    <source>
        <dbReference type="EMBL" id="PSL02493.1"/>
    </source>
</evidence>
<dbReference type="RefSeq" id="WP_106538065.1">
    <property type="nucleotide sequence ID" value="NZ_PYGE01000010.1"/>
</dbReference>
<keyword evidence="2" id="KW-0418">Kinase</keyword>
<dbReference type="Pfam" id="PF06293">
    <property type="entry name" value="Kdo"/>
    <property type="match status" value="1"/>
</dbReference>
<comment type="caution">
    <text evidence="2">The sequence shown here is derived from an EMBL/GenBank/DDBJ whole genome shotgun (WGS) entry which is preliminary data.</text>
</comment>